<proteinExistence type="predicted"/>
<dbReference type="EMBL" id="JAUKPO010000080">
    <property type="protein sequence ID" value="MDO1451693.1"/>
    <property type="molecule type" value="Genomic_DNA"/>
</dbReference>
<organism evidence="1 2">
    <name type="scientific">Rhodocytophaga aerolata</name>
    <dbReference type="NCBI Taxonomy" id="455078"/>
    <lineage>
        <taxon>Bacteria</taxon>
        <taxon>Pseudomonadati</taxon>
        <taxon>Bacteroidota</taxon>
        <taxon>Cytophagia</taxon>
        <taxon>Cytophagales</taxon>
        <taxon>Rhodocytophagaceae</taxon>
        <taxon>Rhodocytophaga</taxon>
    </lineage>
</organism>
<reference evidence="1" key="1">
    <citation type="submission" date="2023-07" db="EMBL/GenBank/DDBJ databases">
        <title>The genome sequence of Rhodocytophaga aerolata KACC 12507.</title>
        <authorList>
            <person name="Zhang X."/>
        </authorList>
    </citation>
    <scope>NUCLEOTIDE SEQUENCE</scope>
    <source>
        <strain evidence="1">KACC 12507</strain>
    </source>
</reference>
<dbReference type="RefSeq" id="WP_302042490.1">
    <property type="nucleotide sequence ID" value="NZ_JAUKPO010000080.1"/>
</dbReference>
<sequence>MDIYVDQFKKAHLPEGKHLVSITSVEEGKTRTNHSYFQCVFENEHGQIQAWFYPTEKGIKAVVRLFTAAGLEVRSGAVLQTERLLGTKLYIWVKKDTFFDKEKGQERTYHMVSRFEPVLDDQGAR</sequence>
<accession>A0ABT8RK37</accession>
<comment type="caution">
    <text evidence="1">The sequence shown here is derived from an EMBL/GenBank/DDBJ whole genome shotgun (WGS) entry which is preliminary data.</text>
</comment>
<name>A0ABT8RK37_9BACT</name>
<evidence type="ECO:0000313" key="2">
    <source>
        <dbReference type="Proteomes" id="UP001168528"/>
    </source>
</evidence>
<protein>
    <submittedName>
        <fullName evidence="1">Uncharacterized protein</fullName>
    </submittedName>
</protein>
<dbReference type="Proteomes" id="UP001168528">
    <property type="component" value="Unassembled WGS sequence"/>
</dbReference>
<keyword evidence="2" id="KW-1185">Reference proteome</keyword>
<gene>
    <name evidence="1" type="ORF">Q0590_35800</name>
</gene>
<evidence type="ECO:0000313" key="1">
    <source>
        <dbReference type="EMBL" id="MDO1451693.1"/>
    </source>
</evidence>